<dbReference type="Gene3D" id="3.40.630.30">
    <property type="match status" value="1"/>
</dbReference>
<dbReference type="GO" id="GO:0016747">
    <property type="term" value="F:acyltransferase activity, transferring groups other than amino-acyl groups"/>
    <property type="evidence" value="ECO:0007669"/>
    <property type="project" value="InterPro"/>
</dbReference>
<gene>
    <name evidence="2" type="primary">paiA</name>
    <name evidence="3" type="ORF">DFR61_1376</name>
    <name evidence="2" type="ORF">NCTC10597_02806</name>
</gene>
<evidence type="ECO:0000313" key="2">
    <source>
        <dbReference type="EMBL" id="STX11011.1"/>
    </source>
</evidence>
<keyword evidence="5" id="KW-1185">Reference proteome</keyword>
<reference evidence="2 4" key="1">
    <citation type="submission" date="2018-06" db="EMBL/GenBank/DDBJ databases">
        <authorList>
            <consortium name="Pathogen Informatics"/>
            <person name="Doyle S."/>
        </authorList>
    </citation>
    <scope>NUCLEOTIDE SEQUENCE [LARGE SCALE GENOMIC DNA]</scope>
    <source>
        <strain evidence="2 4">NCTC10597</strain>
    </source>
</reference>
<protein>
    <submittedName>
        <fullName evidence="2">Protease synthase and sporulation negative regulatory protein PAI 1</fullName>
        <ecNumber evidence="2">2.3.1.-</ecNumber>
    </submittedName>
    <submittedName>
        <fullName evidence="3">Ribosomal protein S18 acetylase RimI-like enzyme</fullName>
    </submittedName>
</protein>
<dbReference type="CDD" id="cd04301">
    <property type="entry name" value="NAT_SF"/>
    <property type="match status" value="1"/>
</dbReference>
<reference evidence="3 5" key="2">
    <citation type="submission" date="2019-03" db="EMBL/GenBank/DDBJ databases">
        <title>Genomic Encyclopedia of Type Strains, Phase IV (KMG-IV): sequencing the most valuable type-strain genomes for metagenomic binning, comparative biology and taxonomic classification.</title>
        <authorList>
            <person name="Goeker M."/>
        </authorList>
    </citation>
    <scope>NUCLEOTIDE SEQUENCE [LARGE SCALE GENOMIC DNA]</scope>
    <source>
        <strain evidence="3 5">DSM 20580</strain>
    </source>
</reference>
<dbReference type="Proteomes" id="UP000254330">
    <property type="component" value="Unassembled WGS sequence"/>
</dbReference>
<evidence type="ECO:0000313" key="4">
    <source>
        <dbReference type="Proteomes" id="UP000254330"/>
    </source>
</evidence>
<evidence type="ECO:0000313" key="3">
    <source>
        <dbReference type="EMBL" id="TDR34538.1"/>
    </source>
</evidence>
<dbReference type="EMBL" id="SNZG01000037">
    <property type="protein sequence ID" value="TDR34538.1"/>
    <property type="molecule type" value="Genomic_DNA"/>
</dbReference>
<organism evidence="2 4">
    <name type="scientific">Kurthia zopfii</name>
    <dbReference type="NCBI Taxonomy" id="1650"/>
    <lineage>
        <taxon>Bacteria</taxon>
        <taxon>Bacillati</taxon>
        <taxon>Bacillota</taxon>
        <taxon>Bacilli</taxon>
        <taxon>Bacillales</taxon>
        <taxon>Caryophanaceae</taxon>
        <taxon>Kurthia</taxon>
    </lineage>
</organism>
<dbReference type="PROSITE" id="PS51186">
    <property type="entry name" value="GNAT"/>
    <property type="match status" value="1"/>
</dbReference>
<dbReference type="GO" id="GO:0006508">
    <property type="term" value="P:proteolysis"/>
    <property type="evidence" value="ECO:0007669"/>
    <property type="project" value="UniProtKB-KW"/>
</dbReference>
<dbReference type="InterPro" id="IPR000182">
    <property type="entry name" value="GNAT_dom"/>
</dbReference>
<evidence type="ECO:0000313" key="5">
    <source>
        <dbReference type="Proteomes" id="UP000294641"/>
    </source>
</evidence>
<accession>A0A8B4QE38</accession>
<keyword evidence="2" id="KW-0378">Hydrolase</keyword>
<feature type="domain" description="N-acetyltransferase" evidence="1">
    <location>
        <begin position="3"/>
        <end position="157"/>
    </location>
</feature>
<comment type="caution">
    <text evidence="2">The sequence shown here is derived from an EMBL/GenBank/DDBJ whole genome shotgun (WGS) entry which is preliminary data.</text>
</comment>
<dbReference type="SUPFAM" id="SSF55729">
    <property type="entry name" value="Acyl-CoA N-acyltransferases (Nat)"/>
    <property type="match status" value="1"/>
</dbReference>
<dbReference type="GO" id="GO:0008233">
    <property type="term" value="F:peptidase activity"/>
    <property type="evidence" value="ECO:0007669"/>
    <property type="project" value="UniProtKB-KW"/>
</dbReference>
<dbReference type="Proteomes" id="UP000294641">
    <property type="component" value="Unassembled WGS sequence"/>
</dbReference>
<keyword evidence="2" id="KW-0808">Transferase</keyword>
<dbReference type="OrthoDB" id="794462at2"/>
<keyword evidence="2" id="KW-0012">Acyltransferase</keyword>
<dbReference type="RefSeq" id="WP_109350533.1">
    <property type="nucleotide sequence ID" value="NZ_SNZG01000037.1"/>
</dbReference>
<evidence type="ECO:0000259" key="1">
    <source>
        <dbReference type="PROSITE" id="PS51186"/>
    </source>
</evidence>
<dbReference type="AlphaFoldDB" id="A0A8B4QE38"/>
<dbReference type="EC" id="2.3.1.-" evidence="2"/>
<dbReference type="InterPro" id="IPR016181">
    <property type="entry name" value="Acyl_CoA_acyltransferase"/>
</dbReference>
<proteinExistence type="predicted"/>
<name>A0A8B4QE38_9BACL</name>
<dbReference type="Pfam" id="PF00583">
    <property type="entry name" value="Acetyltransf_1"/>
    <property type="match status" value="1"/>
</dbReference>
<dbReference type="EMBL" id="UGNP01000001">
    <property type="protein sequence ID" value="STX11011.1"/>
    <property type="molecule type" value="Genomic_DNA"/>
</dbReference>
<keyword evidence="2" id="KW-0645">Protease</keyword>
<sequence>MLLVVRKMEKDDVRNVREIAINSWENTYKSIIPEIIQRDFLDMAYNEVVLKNRLENSPFYIAELDGELIGFANFSNVKMDGAVELSAIYMKPGFESRGVGTMLLNRGIEELKPKRIYVSVETENTSGMNFYKARNFKFESEYDDNFNGHILKTTRLFLEQ</sequence>